<dbReference type="InterPro" id="IPR000873">
    <property type="entry name" value="AMP-dep_synth/lig_dom"/>
</dbReference>
<gene>
    <name evidence="4" type="ORF">MOC89_04520</name>
</gene>
<dbReference type="GO" id="GO:0031177">
    <property type="term" value="F:phosphopantetheine binding"/>
    <property type="evidence" value="ECO:0007669"/>
    <property type="project" value="TreeGrafter"/>
</dbReference>
<protein>
    <submittedName>
        <fullName evidence="4">AMP-binding protein</fullName>
    </submittedName>
</protein>
<dbReference type="InterPro" id="IPR025110">
    <property type="entry name" value="AMP-bd_C"/>
</dbReference>
<dbReference type="GO" id="GO:0005737">
    <property type="term" value="C:cytoplasm"/>
    <property type="evidence" value="ECO:0007669"/>
    <property type="project" value="TreeGrafter"/>
</dbReference>
<dbReference type="PANTHER" id="PTHR45527">
    <property type="entry name" value="NONRIBOSOMAL PEPTIDE SYNTHETASE"/>
    <property type="match status" value="1"/>
</dbReference>
<dbReference type="Gene3D" id="3.30.300.30">
    <property type="match status" value="1"/>
</dbReference>
<dbReference type="SUPFAM" id="SSF52777">
    <property type="entry name" value="CoA-dependent acyltransferases"/>
    <property type="match status" value="1"/>
</dbReference>
<dbReference type="Proteomes" id="UP001078573">
    <property type="component" value="Unassembled WGS sequence"/>
</dbReference>
<dbReference type="EMBL" id="JALAPQ010000004">
    <property type="protein sequence ID" value="MCY8456158.1"/>
    <property type="molecule type" value="Genomic_DNA"/>
</dbReference>
<evidence type="ECO:0000259" key="1">
    <source>
        <dbReference type="Pfam" id="PF00501"/>
    </source>
</evidence>
<evidence type="ECO:0000313" key="4">
    <source>
        <dbReference type="EMBL" id="MCY8456158.1"/>
    </source>
</evidence>
<dbReference type="PROSITE" id="PS00455">
    <property type="entry name" value="AMP_BINDING"/>
    <property type="match status" value="1"/>
</dbReference>
<dbReference type="AlphaFoldDB" id="A0A9Q4E1H0"/>
<name>A0A9Q4E1H0_BACSC</name>
<dbReference type="Pfam" id="PF00501">
    <property type="entry name" value="AMP-binding"/>
    <property type="match status" value="1"/>
</dbReference>
<proteinExistence type="predicted"/>
<dbReference type="InterPro" id="IPR045851">
    <property type="entry name" value="AMP-bd_C_sf"/>
</dbReference>
<dbReference type="GO" id="GO:0003824">
    <property type="term" value="F:catalytic activity"/>
    <property type="evidence" value="ECO:0007669"/>
    <property type="project" value="InterPro"/>
</dbReference>
<organism evidence="4 5">
    <name type="scientific">Bacillus spizizenii</name>
    <name type="common">Bacillus subtilis subsp. spizizenii</name>
    <dbReference type="NCBI Taxonomy" id="96241"/>
    <lineage>
        <taxon>Bacteria</taxon>
        <taxon>Bacillati</taxon>
        <taxon>Bacillota</taxon>
        <taxon>Bacilli</taxon>
        <taxon>Bacillales</taxon>
        <taxon>Bacillaceae</taxon>
        <taxon>Bacillus</taxon>
    </lineage>
</organism>
<dbReference type="InterPro" id="IPR020845">
    <property type="entry name" value="AMP-binding_CS"/>
</dbReference>
<accession>A0A9Q4E1H0</accession>
<comment type="caution">
    <text evidence="4">The sequence shown here is derived from an EMBL/GenBank/DDBJ whole genome shotgun (WGS) entry which is preliminary data.</text>
</comment>
<dbReference type="SUPFAM" id="SSF56801">
    <property type="entry name" value="Acetyl-CoA synthetase-like"/>
    <property type="match status" value="1"/>
</dbReference>
<evidence type="ECO:0000259" key="3">
    <source>
        <dbReference type="Pfam" id="PF13193"/>
    </source>
</evidence>
<evidence type="ECO:0000259" key="2">
    <source>
        <dbReference type="Pfam" id="PF00668"/>
    </source>
</evidence>
<dbReference type="Pfam" id="PF00668">
    <property type="entry name" value="Condensation"/>
    <property type="match status" value="1"/>
</dbReference>
<reference evidence="4" key="1">
    <citation type="submission" date="2022-02" db="EMBL/GenBank/DDBJ databases">
        <title>Crop Bioprotection Bacillus Genome Sequencing.</title>
        <authorList>
            <person name="Dunlap C."/>
        </authorList>
    </citation>
    <scope>NUCLEOTIDE SEQUENCE</scope>
    <source>
        <strain evidence="4">WR1O2A-53</strain>
    </source>
</reference>
<sequence length="912" mass="105951">MHIKMTELQKYYVMFKENDFREGVGTNHYIELIYNGQIQDFEQAFEKVIDSQPMLKARVFDNENFILEEDLKYKILVTGNQYSDSSLVERKRKEVSQKKYGVKDYPLFTIEAIEEKESLRIFFSIDLLVTDGIGLSAFIHQLKMFLANPIMSVNDYSNELLNLQNFYQETRSCARYKKSRDYYINNIENIYPDPQINYQTEQAIAMEFLHKECTISKDFYELLKRKADHLSVPVTSILLTSYSLILSKWSKEQNLSINLYYSNRPKGKDYRKITGNFTSSFLLQTSFDFEKNFKENIQRMELSLDHASRYRYFETTEIIREMNKNSLSAITPVAFTSMLFNEEADLFDSVLKEDYCLSPNLQTYLDFQVKNIGEELNISWNYRSDMLETTIIDTMFSEYCSLIFNFLNSTEDIISTYNLSKKSELISKYENYNSQTCKINFKFNTLKLHLEKTADKYPGKVFAIINNKGYTFNQVFDLAIIKAEEIRRIKKDHKKNKVRIAFNGEKNIHSIVCIFACILTNDSFCVINESFGDEKTEEILSSLQNYIYFKNGELTKISDINVHIDKEEAYIIHTSGTTGQPKGIIITEKAALNTVYEILKKFNITQKDTVMNISNLYFDLSIFDIFGAIISGMSIIFVEAYDSTWVFEQNYHNKISIWNSTPALAKEFLLKYKFEKLRGVLVSGDFVPKKTVEELFFIYDSIQLYALGGATEASIWSNYYDCSSYKNVSSIPYGVPLANQQLYIIDSKGDMCDFRVLGEICIAGKGLAKSYLSEKQTNDSFVWNEELEEIIYKTGDLGYLGTDNLIYIVGRVTSEIKHNGYRIDLREIEKYINMQADVSNSVAFIEKTQTARTRLICAIVCNNNNPDIRRQIRSELSRKLPLYMIPNRIILISEIPLTKNGKVDIKSLYSML</sequence>
<feature type="domain" description="AMP-dependent synthetase/ligase" evidence="1">
    <location>
        <begin position="568"/>
        <end position="772"/>
    </location>
</feature>
<evidence type="ECO:0000313" key="5">
    <source>
        <dbReference type="Proteomes" id="UP001078573"/>
    </source>
</evidence>
<dbReference type="GO" id="GO:0043041">
    <property type="term" value="P:amino acid activation for nonribosomal peptide biosynthetic process"/>
    <property type="evidence" value="ECO:0007669"/>
    <property type="project" value="TreeGrafter"/>
</dbReference>
<feature type="domain" description="Condensation" evidence="2">
    <location>
        <begin position="2"/>
        <end position="422"/>
    </location>
</feature>
<dbReference type="Gene3D" id="3.30.559.30">
    <property type="entry name" value="Nonribosomal peptide synthetase, condensation domain"/>
    <property type="match status" value="1"/>
</dbReference>
<dbReference type="Gene3D" id="3.40.50.12780">
    <property type="entry name" value="N-terminal domain of ligase-like"/>
    <property type="match status" value="1"/>
</dbReference>
<dbReference type="GO" id="GO:0044550">
    <property type="term" value="P:secondary metabolite biosynthetic process"/>
    <property type="evidence" value="ECO:0007669"/>
    <property type="project" value="TreeGrafter"/>
</dbReference>
<dbReference type="InterPro" id="IPR001242">
    <property type="entry name" value="Condensation_dom"/>
</dbReference>
<feature type="domain" description="AMP-binding enzyme C-terminal" evidence="3">
    <location>
        <begin position="827"/>
        <end position="902"/>
    </location>
</feature>
<dbReference type="InterPro" id="IPR042099">
    <property type="entry name" value="ANL_N_sf"/>
</dbReference>
<dbReference type="Pfam" id="PF13193">
    <property type="entry name" value="AMP-binding_C"/>
    <property type="match status" value="1"/>
</dbReference>
<dbReference type="PANTHER" id="PTHR45527:SF1">
    <property type="entry name" value="FATTY ACID SYNTHASE"/>
    <property type="match status" value="1"/>
</dbReference>